<feature type="domain" description="Class II aldolase/adducin N-terminal" evidence="2">
    <location>
        <begin position="1"/>
        <end position="78"/>
    </location>
</feature>
<dbReference type="AlphaFoldDB" id="A0A7T8H1R2"/>
<dbReference type="Proteomes" id="UP000595437">
    <property type="component" value="Chromosome 11"/>
</dbReference>
<dbReference type="SUPFAM" id="SSF53639">
    <property type="entry name" value="AraD/HMP-PK domain-like"/>
    <property type="match status" value="1"/>
</dbReference>
<sequence length="121" mass="12897">MAAAFRLTAREDMHEGVANHFSLAVNDAGTQFLINPKKHFSVMKASDLWVIDADDPCPWKATTHRTKRPGACMPRFTATSPTPAAPCMCIPPTHRAGVPGGFAITGDRPEFGHLPQSAGGG</sequence>
<protein>
    <recommendedName>
        <fullName evidence="2">Class II aldolase/adducin N-terminal domain-containing protein</fullName>
    </recommendedName>
</protein>
<name>A0A7T8H1R2_CALRO</name>
<reference evidence="4" key="1">
    <citation type="submission" date="2021-01" db="EMBL/GenBank/DDBJ databases">
        <title>Caligus Genome Assembly.</title>
        <authorList>
            <person name="Gallardo-Escarate C."/>
        </authorList>
    </citation>
    <scope>NUCLEOTIDE SEQUENCE [LARGE SCALE GENOMIC DNA]</scope>
</reference>
<evidence type="ECO:0000313" key="4">
    <source>
        <dbReference type="Proteomes" id="UP000595437"/>
    </source>
</evidence>
<dbReference type="InterPro" id="IPR036409">
    <property type="entry name" value="Aldolase_II/adducin_N_sf"/>
</dbReference>
<dbReference type="EMBL" id="CP045900">
    <property type="protein sequence ID" value="QQP41838.1"/>
    <property type="molecule type" value="Genomic_DNA"/>
</dbReference>
<dbReference type="OrthoDB" id="3238794at2759"/>
<dbReference type="InterPro" id="IPR001303">
    <property type="entry name" value="Aldolase_II/adducin_N"/>
</dbReference>
<accession>A0A7T8H1R2</accession>
<evidence type="ECO:0000313" key="3">
    <source>
        <dbReference type="EMBL" id="QQP41838.1"/>
    </source>
</evidence>
<dbReference type="Gene3D" id="3.40.225.10">
    <property type="entry name" value="Class II aldolase/adducin N-terminal domain"/>
    <property type="match status" value="1"/>
</dbReference>
<proteinExistence type="inferred from homology"/>
<keyword evidence="4" id="KW-1185">Reference proteome</keyword>
<evidence type="ECO:0000259" key="2">
    <source>
        <dbReference type="Pfam" id="PF00596"/>
    </source>
</evidence>
<organism evidence="3 4">
    <name type="scientific">Caligus rogercresseyi</name>
    <name type="common">Sea louse</name>
    <dbReference type="NCBI Taxonomy" id="217165"/>
    <lineage>
        <taxon>Eukaryota</taxon>
        <taxon>Metazoa</taxon>
        <taxon>Ecdysozoa</taxon>
        <taxon>Arthropoda</taxon>
        <taxon>Crustacea</taxon>
        <taxon>Multicrustacea</taxon>
        <taxon>Hexanauplia</taxon>
        <taxon>Copepoda</taxon>
        <taxon>Siphonostomatoida</taxon>
        <taxon>Caligidae</taxon>
        <taxon>Caligus</taxon>
    </lineage>
</organism>
<evidence type="ECO:0000256" key="1">
    <source>
        <dbReference type="ARBA" id="ARBA00006274"/>
    </source>
</evidence>
<dbReference type="Pfam" id="PF00596">
    <property type="entry name" value="Aldolase_II"/>
    <property type="match status" value="1"/>
</dbReference>
<comment type="similarity">
    <text evidence="1">Belongs to the aldolase class II family. Adducin subfamily.</text>
</comment>
<gene>
    <name evidence="3" type="ORF">FKW44_016316</name>
</gene>